<dbReference type="InterPro" id="IPR008778">
    <property type="entry name" value="Pirin_C_dom"/>
</dbReference>
<feature type="binding site" evidence="2">
    <location>
        <position position="90"/>
    </location>
    <ligand>
        <name>Fe cation</name>
        <dbReference type="ChEBI" id="CHEBI:24875"/>
    </ligand>
</feature>
<dbReference type="EMBL" id="BONR01000004">
    <property type="protein sequence ID" value="GIG55081.1"/>
    <property type="molecule type" value="Genomic_DNA"/>
</dbReference>
<feature type="domain" description="Pirin C-terminal" evidence="6">
    <location>
        <begin position="208"/>
        <end position="310"/>
    </location>
</feature>
<comment type="caution">
    <text evidence="7">The sequence shown here is derived from an EMBL/GenBank/DDBJ whole genome shotgun (WGS) entry which is preliminary data.</text>
</comment>
<comment type="cofactor">
    <cofactor evidence="2">
        <name>Fe cation</name>
        <dbReference type="ChEBI" id="CHEBI:24875"/>
    </cofactor>
    <text evidence="2">Binds 1 Fe cation per subunit.</text>
</comment>
<dbReference type="PANTHER" id="PTHR13903">
    <property type="entry name" value="PIRIN-RELATED"/>
    <property type="match status" value="1"/>
</dbReference>
<evidence type="ECO:0000256" key="2">
    <source>
        <dbReference type="PIRSR" id="PIRSR006232-1"/>
    </source>
</evidence>
<feature type="domain" description="Pirin N-terminal" evidence="5">
    <location>
        <begin position="55"/>
        <end position="150"/>
    </location>
</feature>
<keyword evidence="2" id="KW-0479">Metal-binding</keyword>
<feature type="binding site" evidence="2">
    <location>
        <position position="134"/>
    </location>
    <ligand>
        <name>Fe cation</name>
        <dbReference type="ChEBI" id="CHEBI:24875"/>
    </ligand>
</feature>
<feature type="region of interest" description="Disordered" evidence="4">
    <location>
        <begin position="1"/>
        <end position="25"/>
    </location>
</feature>
<evidence type="ECO:0000256" key="4">
    <source>
        <dbReference type="SAM" id="MobiDB-lite"/>
    </source>
</evidence>
<comment type="similarity">
    <text evidence="1 3">Belongs to the pirin family.</text>
</comment>
<dbReference type="InterPro" id="IPR012093">
    <property type="entry name" value="Pirin"/>
</dbReference>
<sequence length="342" mass="36314">MTRLDAGAEVTGGSAADTADAHGGGRTELAERIGPQAAMLEAREVPLGGLRAMSVKRSLPQRALPTIGAWCFVDRFGPQVTTMSVDPHPHTGLQTVTWPLTGEIRHRDSLESDVVLRPGALNLMTSGHGIAHSEHSVESASELDALQLWIALPESSRHGDHAFESHTDLPRVYLAAANGEPGSATVVMGTLAGVTSPATTHTPLVGAQIMVPAGSSVAVPLEPGWEHGVLAIDGDIAVSSEHGESLGEPQDSAILYLGTQRPSITVSSRDGARVFLLGGEPFPDALVMWWNFVGRDHDEIARAREDWEAKDARFGLVPGNGDTRIPAPPLPQVRLTPRTRRL</sequence>
<evidence type="ECO:0000259" key="6">
    <source>
        <dbReference type="Pfam" id="PF05726"/>
    </source>
</evidence>
<dbReference type="Pfam" id="PF05726">
    <property type="entry name" value="Pirin_C"/>
    <property type="match status" value="1"/>
</dbReference>
<dbReference type="PIRSF" id="PIRSF006232">
    <property type="entry name" value="Pirin"/>
    <property type="match status" value="1"/>
</dbReference>
<dbReference type="AlphaFoldDB" id="A0A919Q3D3"/>
<protein>
    <recommendedName>
        <fullName evidence="9">Quercetin 2,3-dioxygenase</fullName>
    </recommendedName>
</protein>
<evidence type="ECO:0000313" key="8">
    <source>
        <dbReference type="Proteomes" id="UP000652354"/>
    </source>
</evidence>
<evidence type="ECO:0000313" key="7">
    <source>
        <dbReference type="EMBL" id="GIG55081.1"/>
    </source>
</evidence>
<proteinExistence type="inferred from homology"/>
<dbReference type="InterPro" id="IPR011051">
    <property type="entry name" value="RmlC_Cupin_sf"/>
</dbReference>
<evidence type="ECO:0000259" key="5">
    <source>
        <dbReference type="Pfam" id="PF02678"/>
    </source>
</evidence>
<dbReference type="SUPFAM" id="SSF51182">
    <property type="entry name" value="RmlC-like cupins"/>
    <property type="match status" value="1"/>
</dbReference>
<dbReference type="Gene3D" id="2.60.120.10">
    <property type="entry name" value="Jelly Rolls"/>
    <property type="match status" value="2"/>
</dbReference>
<evidence type="ECO:0000256" key="1">
    <source>
        <dbReference type="ARBA" id="ARBA00008416"/>
    </source>
</evidence>
<keyword evidence="8" id="KW-1185">Reference proteome</keyword>
<keyword evidence="2" id="KW-0408">Iron</keyword>
<dbReference type="PANTHER" id="PTHR13903:SF8">
    <property type="entry name" value="PIRIN"/>
    <property type="match status" value="1"/>
</dbReference>
<feature type="binding site" evidence="2">
    <location>
        <position position="88"/>
    </location>
    <ligand>
        <name>Fe cation</name>
        <dbReference type="ChEBI" id="CHEBI:24875"/>
    </ligand>
</feature>
<dbReference type="Proteomes" id="UP000652354">
    <property type="component" value="Unassembled WGS sequence"/>
</dbReference>
<dbReference type="GO" id="GO:0046872">
    <property type="term" value="F:metal ion binding"/>
    <property type="evidence" value="ECO:0007669"/>
    <property type="project" value="UniProtKB-KW"/>
</dbReference>
<name>A0A919Q3D3_9MICO</name>
<accession>A0A919Q3D3</accession>
<reference evidence="7" key="1">
    <citation type="submission" date="2021-01" db="EMBL/GenBank/DDBJ databases">
        <title>Whole genome shotgun sequence of Demequina activiva NBRC 110675.</title>
        <authorList>
            <person name="Komaki H."/>
            <person name="Tamura T."/>
        </authorList>
    </citation>
    <scope>NUCLEOTIDE SEQUENCE</scope>
    <source>
        <strain evidence="7">NBRC 110675</strain>
    </source>
</reference>
<organism evidence="7 8">
    <name type="scientific">Demequina activiva</name>
    <dbReference type="NCBI Taxonomy" id="1582364"/>
    <lineage>
        <taxon>Bacteria</taxon>
        <taxon>Bacillati</taxon>
        <taxon>Actinomycetota</taxon>
        <taxon>Actinomycetes</taxon>
        <taxon>Micrococcales</taxon>
        <taxon>Demequinaceae</taxon>
        <taxon>Demequina</taxon>
    </lineage>
</organism>
<evidence type="ECO:0008006" key="9">
    <source>
        <dbReference type="Google" id="ProtNLM"/>
    </source>
</evidence>
<dbReference type="CDD" id="cd02247">
    <property type="entry name" value="cupin_pirin_C"/>
    <property type="match status" value="1"/>
</dbReference>
<feature type="binding site" evidence="2">
    <location>
        <position position="132"/>
    </location>
    <ligand>
        <name>Fe cation</name>
        <dbReference type="ChEBI" id="CHEBI:24875"/>
    </ligand>
</feature>
<dbReference type="RefSeq" id="WP_203656233.1">
    <property type="nucleotide sequence ID" value="NZ_BONR01000004.1"/>
</dbReference>
<feature type="region of interest" description="Disordered" evidence="4">
    <location>
        <begin position="318"/>
        <end position="342"/>
    </location>
</feature>
<dbReference type="Pfam" id="PF02678">
    <property type="entry name" value="Pirin"/>
    <property type="match status" value="1"/>
</dbReference>
<gene>
    <name evidence="7" type="ORF">Dac01nite_18330</name>
</gene>
<evidence type="ECO:0000256" key="3">
    <source>
        <dbReference type="RuleBase" id="RU003457"/>
    </source>
</evidence>
<dbReference type="InterPro" id="IPR014710">
    <property type="entry name" value="RmlC-like_jellyroll"/>
</dbReference>
<dbReference type="InterPro" id="IPR003829">
    <property type="entry name" value="Pirin_N_dom"/>
</dbReference>